<dbReference type="STRING" id="4097.A0A1S4CY50"/>
<dbReference type="GO" id="GO:0030258">
    <property type="term" value="P:lipid modification"/>
    <property type="evidence" value="ECO:0000318"/>
    <property type="project" value="GO_Central"/>
</dbReference>
<feature type="transmembrane region" description="Helical" evidence="7">
    <location>
        <begin position="170"/>
        <end position="190"/>
    </location>
</feature>
<comment type="subcellular location">
    <subcellularLocation>
        <location evidence="1">Membrane</location>
        <topology evidence="1">Multi-pass membrane protein</topology>
    </subcellularLocation>
</comment>
<dbReference type="PANTHER" id="PTHR13906:SF17">
    <property type="entry name" value="LYSOPHOSPHOLIPID ACYLTRANSFERASE 1-LIKE"/>
    <property type="match status" value="1"/>
</dbReference>
<feature type="transmembrane region" description="Helical" evidence="7">
    <location>
        <begin position="12"/>
        <end position="35"/>
    </location>
</feature>
<keyword evidence="2" id="KW-0808">Transferase</keyword>
<dbReference type="GO" id="GO:0016746">
    <property type="term" value="F:acyltransferase activity"/>
    <property type="evidence" value="ECO:0000318"/>
    <property type="project" value="GO_Central"/>
</dbReference>
<evidence type="ECO:0000256" key="3">
    <source>
        <dbReference type="ARBA" id="ARBA00022692"/>
    </source>
</evidence>
<dbReference type="GO" id="GO:0008654">
    <property type="term" value="P:phospholipid biosynthetic process"/>
    <property type="evidence" value="ECO:0000318"/>
    <property type="project" value="GO_Central"/>
</dbReference>
<feature type="transmembrane region" description="Helical" evidence="7">
    <location>
        <begin position="226"/>
        <end position="246"/>
    </location>
</feature>
<feature type="transmembrane region" description="Helical" evidence="7">
    <location>
        <begin position="409"/>
        <end position="432"/>
    </location>
</feature>
<evidence type="ECO:0000256" key="6">
    <source>
        <dbReference type="ARBA" id="ARBA00023315"/>
    </source>
</evidence>
<dbReference type="InterPro" id="IPR049941">
    <property type="entry name" value="LPLAT_7/PORCN-like"/>
</dbReference>
<feature type="transmembrane region" description="Helical" evidence="7">
    <location>
        <begin position="377"/>
        <end position="397"/>
    </location>
</feature>
<dbReference type="InterPro" id="IPR004299">
    <property type="entry name" value="MBOAT_fam"/>
</dbReference>
<keyword evidence="6 8" id="KW-0012">Acyltransferase</keyword>
<evidence type="ECO:0000256" key="2">
    <source>
        <dbReference type="ARBA" id="ARBA00022679"/>
    </source>
</evidence>
<feature type="transmembrane region" description="Helical" evidence="7">
    <location>
        <begin position="47"/>
        <end position="65"/>
    </location>
</feature>
<keyword evidence="4 7" id="KW-1133">Transmembrane helix</keyword>
<evidence type="ECO:0000256" key="5">
    <source>
        <dbReference type="ARBA" id="ARBA00023136"/>
    </source>
</evidence>
<dbReference type="GO" id="GO:0016020">
    <property type="term" value="C:membrane"/>
    <property type="evidence" value="ECO:0000318"/>
    <property type="project" value="GO_Central"/>
</dbReference>
<dbReference type="GO" id="GO:0019432">
    <property type="term" value="P:triglyceride biosynthetic process"/>
    <property type="evidence" value="ECO:0000318"/>
    <property type="project" value="GO_Central"/>
</dbReference>
<feature type="transmembrane region" description="Helical" evidence="7">
    <location>
        <begin position="277"/>
        <end position="298"/>
    </location>
</feature>
<accession>A0A1S4CY50</accession>
<organism evidence="8">
    <name type="scientific">Nicotiana tabacum</name>
    <name type="common">Common tobacco</name>
    <dbReference type="NCBI Taxonomy" id="4097"/>
    <lineage>
        <taxon>Eukaryota</taxon>
        <taxon>Viridiplantae</taxon>
        <taxon>Streptophyta</taxon>
        <taxon>Embryophyta</taxon>
        <taxon>Tracheophyta</taxon>
        <taxon>Spermatophyta</taxon>
        <taxon>Magnoliopsida</taxon>
        <taxon>eudicotyledons</taxon>
        <taxon>Gunneridae</taxon>
        <taxon>Pentapetalae</taxon>
        <taxon>asterids</taxon>
        <taxon>lamiids</taxon>
        <taxon>Solanales</taxon>
        <taxon>Solanaceae</taxon>
        <taxon>Nicotianoideae</taxon>
        <taxon>Nicotianeae</taxon>
        <taxon>Nicotiana</taxon>
    </lineage>
</organism>
<evidence type="ECO:0000256" key="7">
    <source>
        <dbReference type="SAM" id="Phobius"/>
    </source>
</evidence>
<dbReference type="AlphaFoldDB" id="A0A1S4CY50"/>
<dbReference type="OrthoDB" id="286734at2759"/>
<dbReference type="OMA" id="YVVMQAA"/>
<dbReference type="RefSeq" id="XP_016506051.1">
    <property type="nucleotide sequence ID" value="XM_016650565.1"/>
</dbReference>
<keyword evidence="3 7" id="KW-0812">Transmembrane</keyword>
<sequence>MELPEMESMATAIGVSVPVLRFLLCFIATIPVSFLHRFVPSATGKHLYAAVMGGVLSYLSFGFSSNLGVEVYKAANFSCMCQVLLISPFDLRNCVKKWMLGLTPKVYLLQLYLCSHVYYMSGDAWKEGGIDATGALMVVTLKIISCVINYQDGLLKEEDLREAQKKNRLLKLPSVLEYFGYCLCCGSHFAGPVYEMKDYLDWTERKGIWKSTEKGHPSPFGATLRALLQAAFCMGLYLYLVPLYPLTRFSDPLYQEWGFLKRLSYQYMAGFTARWKYYFIWSISEASIIISGLGFSGWTDSSPPEPRWDRAKNVDVLGVELAKSSVQLPLVWNIQVSTWLRHYVYERLVQKGRKPGFFQLLATQTVSAVWHGLYPGYIIFFVQSALMIAGSRVIYRWQQATKGTLFEKILTLMNFAYTLLVLNYSAVGFMVLSLHETLTSYGSVYYIGTIIPMVLILLGKAIKPAKPARSKAKKEE</sequence>
<gene>
    <name evidence="8" type="primary">LOC107823864</name>
</gene>
<name>A0A1S4CY50_TOBAC</name>
<dbReference type="Pfam" id="PF03062">
    <property type="entry name" value="MBOAT"/>
    <property type="match status" value="1"/>
</dbReference>
<proteinExistence type="predicted"/>
<dbReference type="PANTHER" id="PTHR13906">
    <property type="entry name" value="PORCUPINE"/>
    <property type="match status" value="1"/>
</dbReference>
<protein>
    <submittedName>
        <fullName evidence="8">Lysophospholipid acyltransferase 1</fullName>
    </submittedName>
</protein>
<reference evidence="8" key="1">
    <citation type="submission" date="2025-08" db="UniProtKB">
        <authorList>
            <consortium name="RefSeq"/>
        </authorList>
    </citation>
    <scope>IDENTIFICATION</scope>
</reference>
<keyword evidence="5 7" id="KW-0472">Membrane</keyword>
<dbReference type="PaxDb" id="4097-A0A1S4CY50"/>
<feature type="transmembrane region" description="Helical" evidence="7">
    <location>
        <begin position="444"/>
        <end position="462"/>
    </location>
</feature>
<dbReference type="KEGG" id="nta:107823864"/>
<evidence type="ECO:0000313" key="8">
    <source>
        <dbReference type="RefSeq" id="XP_016506051.1"/>
    </source>
</evidence>
<evidence type="ECO:0000256" key="4">
    <source>
        <dbReference type="ARBA" id="ARBA00022989"/>
    </source>
</evidence>
<evidence type="ECO:0000256" key="1">
    <source>
        <dbReference type="ARBA" id="ARBA00004141"/>
    </source>
</evidence>